<evidence type="ECO:0000313" key="6">
    <source>
        <dbReference type="EMBL" id="GAA4739923.1"/>
    </source>
</evidence>
<evidence type="ECO:0000256" key="2">
    <source>
        <dbReference type="SAM" id="Phobius"/>
    </source>
</evidence>
<reference evidence="7" key="1">
    <citation type="journal article" date="2019" name="Int. J. Syst. Evol. Microbiol.">
        <title>The Global Catalogue of Microorganisms (GCM) 10K type strain sequencing project: providing services to taxonomists for standard genome sequencing and annotation.</title>
        <authorList>
            <consortium name="The Broad Institute Genomics Platform"/>
            <consortium name="The Broad Institute Genome Sequencing Center for Infectious Disease"/>
            <person name="Wu L."/>
            <person name="Ma J."/>
        </authorList>
    </citation>
    <scope>NUCLEOTIDE SEQUENCE [LARGE SCALE GENOMIC DNA]</scope>
    <source>
        <strain evidence="7">JCM 18532</strain>
    </source>
</reference>
<evidence type="ECO:0000256" key="1">
    <source>
        <dbReference type="SAM" id="MobiDB-lite"/>
    </source>
</evidence>
<feature type="chain" id="PRO_5045357229" description="DUF11 domain-containing protein" evidence="3">
    <location>
        <begin position="18"/>
        <end position="2014"/>
    </location>
</feature>
<feature type="domain" description="DUF5979" evidence="5">
    <location>
        <begin position="1422"/>
        <end position="1518"/>
    </location>
</feature>
<feature type="signal peptide" evidence="3">
    <location>
        <begin position="1"/>
        <end position="17"/>
    </location>
</feature>
<proteinExistence type="predicted"/>
<dbReference type="InterPro" id="IPR051172">
    <property type="entry name" value="Chlamydia_OmcB"/>
</dbReference>
<feature type="domain" description="DUF5979" evidence="5">
    <location>
        <begin position="1848"/>
        <end position="1945"/>
    </location>
</feature>
<sequence>MAAALTLAAITAGSQGAAEAAPAQSQVGITKESSLDGSAVTPGAQFTYTLTARCSGLTAGCVNQTVTDVLPAGLDVTSLPSSTDTRVIEYDAAARTLTVRFVEPLQAPVGEVGLNDGATRVFEIGMRLPANSSMPNGAEITNTATTVADNAPSASADNVLPVSVPRDVKPVATKSWTDGSAIAGSSEHTTVTLGVRNASSSSVSVGELRVTDATPATYEHFDLTAVELVSFPAGADRARLLVCTAAGSDCADESDWSGGPVASSAGPLGLPGGVPPGNVTGVRVVFIDSAGDPLPYDATGGKVRLDLQLRDTLRSDGTDLTPTSKLTLSNCAVPGAIDETDTLTSGASVCASYDVLPDTVLVTAQKTFVADTNGNFTRDTGEYAVVGEHAPVSATVAIRNNSAFPLRQIRITEPDAGAPASEFEKLDTTKVRLRFPTGATTAHLVVTYADGSADLEQDLSASGTVDVARAGTRVSGIEVVYTGVDGDGSPSIAIGSTSYLDLHGTLNDDVTVDDLPNGSSPGVGNCAAYRAQADVSNSTGTTSGNACATLSVELHRASGSGVKTVGQSTVPPGQPIPFSLTLTNNGNVALVDPVLNDPPVDAGGEPRAADNPFTVLSLVSATVRKDSGTPDVDVEVFDPDADSWVAYAASDAALLTRATGVRLLVDGELTPTKRVFLDLVTVRRDGVPDGVQLSNCFTAGAVGWTGDPVCSAEVVTAPASSGAALNKSIAPGQLPAPIAGVPQQTAQLRLAVANTGNVSAKRLQVTDEDTDFFDAVDFGKVRSVAFPVGANRIQVDALTSSGWVTGTPVASGANYPLPGGVTAADVIGVRLTFTNSDGDYSLRPCEGTPTPMNCTGVVVLDVHPRSTLRSDADTAPPMELDNTASAGYETRLQTAGTLATVDPVDATLDLVDGAPQLDVEKTPNTAISPGETAPFRLKVTNSGTADLPHVRVTDRLPAGLTFDEAFQSGTGYRVVDAQVPAGTDDVPTPTFTTTSSSGRISELHWSFGDWVMRPGTTFTIEVQVRLAPGVTEGQVNTNQMGATSPADDLACAAGTGTSTDGTFGSGTWCTDSAAVTTKAGAAFEARKWVAGNDELGWWDNRNLEPVAVGDPACPSRTEGGRTYTAYPCVALVNPGDRYDYLLRMVNAGTEPATAMRIIDRFPVQGDKGVVLSGTDRGTEWDHRPRLATEPALVGSGTLTTTYADSEAGVCTDDLSMTDACAAGTWAADFSAAAVAAQLRVAWPTPLAPGDGVSITFSMDTPLEVAQVSDPTIAWNSFGHAETTRRGNGSTRVLPPTEPIQVGVATAYGTLRVEKQLLDNPGDLPVDDREFDIDYSCHIEPVGNPDQVVATGTLTLRPGESDQVTGLPGGAICKVWETDAYGGVTNHPADDPAVVTIDPQLGPDPAPAASVTVTNSYPLAEIELVKSVEGDAASYGAATTYPVQVLCAMDGETATGFPVTVDLVGDDSETLDAPVGSTCTATELDSGGATSSTVTPSAGLLVTPGATTPLTLTVTNTFEEGHLQIRKLVAGTGASLPDGPFEYDVACTFEGTAIAPVTVTISRPAGETELTADVPLSLPVGAECTVTETDDGGADATPAPVTVTIVENADDNTVAATFTNEFSAGTVALRKALDGAAAGASYATGAVFTVDVTCALGAPTNVLYSRPVAIKGGERIELEDALGDPVLLPVGARCWAVESNTGGASSHVANARSYDDGLTVVAGQPSDVQALELEVTNTFARTSLVIDKVVTGDAARYAEGREYDVAVTCVLPQGGVETPIITAQPYTVTADQSVTVPDLPVGAKCWAVETDNGGATESMVDHGGPAAPLVLDGQPGTIVVTNEFDAADLTVTKKVVNGPAGPYSFEVLCVTDEGPVELRPQDAAFTLRDGKHRTIGVPLGATCTIEEVDVADLVVVSFREGRRGDGRADGKVVVDRDRDVTVVNTFAAEVDSNLHGDDGDEGDEGDVGGTEAGTDDGDGVLPNLGGPAMGLLGIAALLLAGGAVLVWRSRRTGRA</sequence>
<dbReference type="Gene3D" id="2.60.40.1140">
    <property type="entry name" value="Collagen-binding surface protein Cna, B-type domain"/>
    <property type="match status" value="1"/>
</dbReference>
<dbReference type="PANTHER" id="PTHR34819:SF3">
    <property type="entry name" value="CELL SURFACE PROTEIN"/>
    <property type="match status" value="1"/>
</dbReference>
<dbReference type="EMBL" id="BAABKN010000015">
    <property type="protein sequence ID" value="GAA4739923.1"/>
    <property type="molecule type" value="Genomic_DNA"/>
</dbReference>
<feature type="transmembrane region" description="Helical" evidence="2">
    <location>
        <begin position="1987"/>
        <end position="2006"/>
    </location>
</feature>
<keyword evidence="2" id="KW-0812">Transmembrane</keyword>
<evidence type="ECO:0000259" key="5">
    <source>
        <dbReference type="Pfam" id="PF19407"/>
    </source>
</evidence>
<feature type="domain" description="DUF5979" evidence="5">
    <location>
        <begin position="1743"/>
        <end position="1844"/>
    </location>
</feature>
<dbReference type="PANTHER" id="PTHR34819">
    <property type="entry name" value="LARGE CYSTEINE-RICH PERIPLASMIC PROTEIN OMCB"/>
    <property type="match status" value="1"/>
</dbReference>
<accession>A0ABP8YWX2</accession>
<protein>
    <recommendedName>
        <fullName evidence="8">DUF11 domain-containing protein</fullName>
    </recommendedName>
</protein>
<dbReference type="NCBIfam" id="TIGR01451">
    <property type="entry name" value="B_ant_repeat"/>
    <property type="match status" value="2"/>
</dbReference>
<evidence type="ECO:0008006" key="8">
    <source>
        <dbReference type="Google" id="ProtNLM"/>
    </source>
</evidence>
<feature type="region of interest" description="Disordered" evidence="1">
    <location>
        <begin position="1951"/>
        <end position="1980"/>
    </location>
</feature>
<dbReference type="InterPro" id="IPR046022">
    <property type="entry name" value="DUF5979"/>
</dbReference>
<feature type="domain" description="DUF5979" evidence="5">
    <location>
        <begin position="1522"/>
        <end position="1621"/>
    </location>
</feature>
<feature type="domain" description="DUF5979" evidence="5">
    <location>
        <begin position="1627"/>
        <end position="1738"/>
    </location>
</feature>
<dbReference type="InterPro" id="IPR047589">
    <property type="entry name" value="DUF11_rpt"/>
</dbReference>
<comment type="caution">
    <text evidence="6">The sequence shown here is derived from an EMBL/GenBank/DDBJ whole genome shotgun (WGS) entry which is preliminary data.</text>
</comment>
<dbReference type="Proteomes" id="UP001499882">
    <property type="component" value="Unassembled WGS sequence"/>
</dbReference>
<evidence type="ECO:0000259" key="4">
    <source>
        <dbReference type="Pfam" id="PF01345"/>
    </source>
</evidence>
<feature type="domain" description="DUF11" evidence="4">
    <location>
        <begin position="35"/>
        <end position="159"/>
    </location>
</feature>
<keyword evidence="7" id="KW-1185">Reference proteome</keyword>
<dbReference type="InterPro" id="IPR001434">
    <property type="entry name" value="OmcB-like_DUF11"/>
</dbReference>
<gene>
    <name evidence="6" type="ORF">GCM10023350_25420</name>
</gene>
<evidence type="ECO:0000256" key="3">
    <source>
        <dbReference type="SAM" id="SignalP"/>
    </source>
</evidence>
<name>A0ABP8YWX2_9ACTN</name>
<feature type="domain" description="DUF11" evidence="4">
    <location>
        <begin position="917"/>
        <end position="1040"/>
    </location>
</feature>
<dbReference type="Gene3D" id="2.60.40.740">
    <property type="match status" value="2"/>
</dbReference>
<keyword evidence="3" id="KW-0732">Signal</keyword>
<dbReference type="Pfam" id="PF19407">
    <property type="entry name" value="DUF5979"/>
    <property type="match status" value="6"/>
</dbReference>
<dbReference type="Pfam" id="PF01345">
    <property type="entry name" value="DUF11"/>
    <property type="match status" value="2"/>
</dbReference>
<keyword evidence="2" id="KW-1133">Transmembrane helix</keyword>
<feature type="domain" description="DUF5979" evidence="5">
    <location>
        <begin position="1311"/>
        <end position="1416"/>
    </location>
</feature>
<keyword evidence="2" id="KW-0472">Membrane</keyword>
<organism evidence="6 7">
    <name type="scientific">Nocardioides endophyticus</name>
    <dbReference type="NCBI Taxonomy" id="1353775"/>
    <lineage>
        <taxon>Bacteria</taxon>
        <taxon>Bacillati</taxon>
        <taxon>Actinomycetota</taxon>
        <taxon>Actinomycetes</taxon>
        <taxon>Propionibacteriales</taxon>
        <taxon>Nocardioidaceae</taxon>
        <taxon>Nocardioides</taxon>
    </lineage>
</organism>
<evidence type="ECO:0000313" key="7">
    <source>
        <dbReference type="Proteomes" id="UP001499882"/>
    </source>
</evidence>